<dbReference type="EMBL" id="JBHSKF010000013">
    <property type="protein sequence ID" value="MFC5289844.1"/>
    <property type="molecule type" value="Genomic_DNA"/>
</dbReference>
<evidence type="ECO:0000313" key="1">
    <source>
        <dbReference type="EMBL" id="MFC5289844.1"/>
    </source>
</evidence>
<organism evidence="1 2">
    <name type="scientific">Actinokineospora guangxiensis</name>
    <dbReference type="NCBI Taxonomy" id="1490288"/>
    <lineage>
        <taxon>Bacteria</taxon>
        <taxon>Bacillati</taxon>
        <taxon>Actinomycetota</taxon>
        <taxon>Actinomycetes</taxon>
        <taxon>Pseudonocardiales</taxon>
        <taxon>Pseudonocardiaceae</taxon>
        <taxon>Actinokineospora</taxon>
    </lineage>
</organism>
<dbReference type="RefSeq" id="WP_378249710.1">
    <property type="nucleotide sequence ID" value="NZ_JBHSKF010000013.1"/>
</dbReference>
<reference evidence="2" key="1">
    <citation type="journal article" date="2019" name="Int. J. Syst. Evol. Microbiol.">
        <title>The Global Catalogue of Microorganisms (GCM) 10K type strain sequencing project: providing services to taxonomists for standard genome sequencing and annotation.</title>
        <authorList>
            <consortium name="The Broad Institute Genomics Platform"/>
            <consortium name="The Broad Institute Genome Sequencing Center for Infectious Disease"/>
            <person name="Wu L."/>
            <person name="Ma J."/>
        </authorList>
    </citation>
    <scope>NUCLEOTIDE SEQUENCE [LARGE SCALE GENOMIC DNA]</scope>
    <source>
        <strain evidence="2">CCUG 59778</strain>
    </source>
</reference>
<evidence type="ECO:0000313" key="2">
    <source>
        <dbReference type="Proteomes" id="UP001596157"/>
    </source>
</evidence>
<dbReference type="Proteomes" id="UP001596157">
    <property type="component" value="Unassembled WGS sequence"/>
</dbReference>
<protein>
    <submittedName>
        <fullName evidence="1">Uncharacterized protein</fullName>
    </submittedName>
</protein>
<gene>
    <name evidence="1" type="ORF">ACFPM7_22550</name>
</gene>
<accession>A0ABW0EUP2</accession>
<sequence>MQGWPYSVIVALEVGRGSWTAPLDAVRLAPGDNTANVTARQICDLMA</sequence>
<comment type="caution">
    <text evidence="1">The sequence shown here is derived from an EMBL/GenBank/DDBJ whole genome shotgun (WGS) entry which is preliminary data.</text>
</comment>
<name>A0ABW0EUP2_9PSEU</name>
<keyword evidence="2" id="KW-1185">Reference proteome</keyword>
<proteinExistence type="predicted"/>